<gene>
    <name evidence="4" type="ORF">DEIPH_ctg002orf0037</name>
</gene>
<dbReference type="PROSITE" id="PS50213">
    <property type="entry name" value="FAS1"/>
    <property type="match status" value="3"/>
</dbReference>
<dbReference type="RefSeq" id="WP_034352071.1">
    <property type="nucleotide sequence ID" value="NZ_JHAC01000002.1"/>
</dbReference>
<feature type="compositionally biased region" description="Low complexity" evidence="1">
    <location>
        <begin position="441"/>
        <end position="517"/>
    </location>
</feature>
<evidence type="ECO:0000256" key="2">
    <source>
        <dbReference type="SAM" id="SignalP"/>
    </source>
</evidence>
<feature type="domain" description="FAS1" evidence="3">
    <location>
        <begin position="296"/>
        <end position="425"/>
    </location>
</feature>
<proteinExistence type="predicted"/>
<dbReference type="PATRIC" id="fig|1476583.3.peg.81"/>
<dbReference type="FunFam" id="2.30.180.10:FF:000003">
    <property type="entry name" value="periostin isoform X1"/>
    <property type="match status" value="1"/>
</dbReference>
<accession>A0A016QUB6</accession>
<feature type="region of interest" description="Disordered" evidence="1">
    <location>
        <begin position="213"/>
        <end position="234"/>
    </location>
</feature>
<evidence type="ECO:0000313" key="4">
    <source>
        <dbReference type="EMBL" id="EYB69720.1"/>
    </source>
</evidence>
<dbReference type="FunFam" id="2.30.180.10:FF:000032">
    <property type="entry name" value="Fasciclin domain-containing protein, putative"/>
    <property type="match status" value="1"/>
</dbReference>
<dbReference type="SUPFAM" id="SSF82153">
    <property type="entry name" value="FAS1 domain"/>
    <property type="match status" value="3"/>
</dbReference>
<dbReference type="eggNOG" id="COG2335">
    <property type="taxonomic scope" value="Bacteria"/>
</dbReference>
<dbReference type="OrthoDB" id="9800666at2"/>
<comment type="caution">
    <text evidence="4">The sequence shown here is derived from an EMBL/GenBank/DDBJ whole genome shotgun (WGS) entry which is preliminary data.</text>
</comment>
<dbReference type="Gene3D" id="2.30.180.10">
    <property type="entry name" value="FAS1 domain"/>
    <property type="match status" value="3"/>
</dbReference>
<dbReference type="STRING" id="1476583.DEIPH_ctg002orf0037"/>
<reference evidence="4 5" key="1">
    <citation type="submission" date="2014-03" db="EMBL/GenBank/DDBJ databases">
        <title>Draft genome sequence of Deinococcus phoenicis 1P10ME.</title>
        <authorList>
            <person name="Stepanov V.G."/>
            <person name="Vaishampayan P."/>
            <person name="Venkateswaran K."/>
            <person name="Fox G.E."/>
        </authorList>
    </citation>
    <scope>NUCLEOTIDE SEQUENCE [LARGE SCALE GENOMIC DNA]</scope>
    <source>
        <strain evidence="4 5">1P10ME</strain>
    </source>
</reference>
<feature type="domain" description="FAS1" evidence="3">
    <location>
        <begin position="520"/>
        <end position="652"/>
    </location>
</feature>
<feature type="signal peptide" evidence="2">
    <location>
        <begin position="1"/>
        <end position="20"/>
    </location>
</feature>
<organism evidence="4 5">
    <name type="scientific">Deinococcus phoenicis</name>
    <dbReference type="NCBI Taxonomy" id="1476583"/>
    <lineage>
        <taxon>Bacteria</taxon>
        <taxon>Thermotogati</taxon>
        <taxon>Deinococcota</taxon>
        <taxon>Deinococci</taxon>
        <taxon>Deinococcales</taxon>
        <taxon>Deinococcaceae</taxon>
        <taxon>Deinococcus</taxon>
    </lineage>
</organism>
<dbReference type="SMART" id="SM00554">
    <property type="entry name" value="FAS1"/>
    <property type="match status" value="3"/>
</dbReference>
<dbReference type="InterPro" id="IPR050904">
    <property type="entry name" value="Adhesion/Biosynth-related"/>
</dbReference>
<feature type="chain" id="PRO_5001488392" evidence="2">
    <location>
        <begin position="21"/>
        <end position="657"/>
    </location>
</feature>
<evidence type="ECO:0000259" key="3">
    <source>
        <dbReference type="PROSITE" id="PS50213"/>
    </source>
</evidence>
<dbReference type="InterPro" id="IPR000782">
    <property type="entry name" value="FAS1_domain"/>
</dbReference>
<dbReference type="EMBL" id="JHAC01000002">
    <property type="protein sequence ID" value="EYB69720.1"/>
    <property type="molecule type" value="Genomic_DNA"/>
</dbReference>
<evidence type="ECO:0000256" key="1">
    <source>
        <dbReference type="SAM" id="MobiDB-lite"/>
    </source>
</evidence>
<sequence>MKKQTSLITLSLMLATPALAGGAGAPVARPSTPATCRSIAQIITTDPQFSTLLTAVQAAGLSQTLMGGQYTVFAPTNAAFAKVPSDTLAQVLNDPDMLGSVLLYHVVPGKVTSSQVKSLQNVKTAQGANLAVRMSGNRVMINNANVTRTDIQACNGVIHVVDAVLMPPTMAGTAPAMPAAPAPVTAAPAAPAAPMAPAATDVTRIPALPLSGATMNTGMTSTATTTTTGTATDTTAATTTDTSATTDTTTTTTTTTDTTATATTDTSTATTDMSTATTGTATDTTAATTTETAAEANTLYDVIADDDRFSTLRGLLSDAGLTEMLMSGEYTIFAPTNEAFDALPADTLATLEANPDVLKQVLSYHVVQGRVTAEQLGSGTALNAVEGGALPVSMNGSTQMIGTATVGDPITTASNGTIYVINQVLMPPGLTLPAPTTVEAAPATTAADTSGTATTATTATTTTTTTTAAPTTTTPATTATPAAGTATTGTTGTTTTTTTTTATAPTTGSSTSTTPTSGDNTTLASLIATNPRFTTLAQLVQQAGLADTLATGEYTLFAPTNDAFAKVAPADLTALSADPARLKDLLLYHVVSGRITGTALASSPQLNSVQGGALTLTRSASPERTMIGTAIIAPGSAIDTGNGTLYEIDTVLMPPAR</sequence>
<dbReference type="Pfam" id="PF02469">
    <property type="entry name" value="Fasciclin"/>
    <property type="match status" value="3"/>
</dbReference>
<dbReference type="AlphaFoldDB" id="A0A016QUB6"/>
<dbReference type="InterPro" id="IPR036378">
    <property type="entry name" value="FAS1_dom_sf"/>
</dbReference>
<feature type="region of interest" description="Disordered" evidence="1">
    <location>
        <begin position="441"/>
        <end position="518"/>
    </location>
</feature>
<keyword evidence="5" id="KW-1185">Reference proteome</keyword>
<feature type="region of interest" description="Disordered" evidence="1">
    <location>
        <begin position="239"/>
        <end position="258"/>
    </location>
</feature>
<name>A0A016QUB6_9DEIO</name>
<protein>
    <submittedName>
        <fullName evidence="4">Beta-Ig-H3/fasciclin</fullName>
    </submittedName>
</protein>
<dbReference type="PANTHER" id="PTHR10900:SF77">
    <property type="entry name" value="FI19380P1"/>
    <property type="match status" value="1"/>
</dbReference>
<dbReference type="FunFam" id="2.30.180.10:FF:000014">
    <property type="entry name" value="Stabilin 1"/>
    <property type="match status" value="1"/>
</dbReference>
<feature type="domain" description="FAS1" evidence="3">
    <location>
        <begin position="36"/>
        <end position="165"/>
    </location>
</feature>
<keyword evidence="2" id="KW-0732">Signal</keyword>
<dbReference type="Proteomes" id="UP000020492">
    <property type="component" value="Unassembled WGS sequence"/>
</dbReference>
<dbReference type="PANTHER" id="PTHR10900">
    <property type="entry name" value="PERIOSTIN-RELATED"/>
    <property type="match status" value="1"/>
</dbReference>
<evidence type="ECO:0000313" key="5">
    <source>
        <dbReference type="Proteomes" id="UP000020492"/>
    </source>
</evidence>